<organism evidence="2">
    <name type="scientific">marine sediment metagenome</name>
    <dbReference type="NCBI Taxonomy" id="412755"/>
    <lineage>
        <taxon>unclassified sequences</taxon>
        <taxon>metagenomes</taxon>
        <taxon>ecological metagenomes</taxon>
    </lineage>
</organism>
<feature type="non-terminal residue" evidence="2">
    <location>
        <position position="1"/>
    </location>
</feature>
<comment type="caution">
    <text evidence="2">The sequence shown here is derived from an EMBL/GenBank/DDBJ whole genome shotgun (WGS) entry which is preliminary data.</text>
</comment>
<sequence>NKSTGKRPLQALTRKQQVAALRTLKAQEVAENVAGSIRDAVKQEIELQLGSIKETMFELIDTVTKIEERVCVDEEETSNELPDYGMSSEASYYEDVRHKREQDESNSLDRQQGTEAPEIPGDPEVVQGSGIEESDDCGPITEGSPHGW</sequence>
<proteinExistence type="predicted"/>
<feature type="region of interest" description="Disordered" evidence="1">
    <location>
        <begin position="74"/>
        <end position="148"/>
    </location>
</feature>
<evidence type="ECO:0000256" key="1">
    <source>
        <dbReference type="SAM" id="MobiDB-lite"/>
    </source>
</evidence>
<reference evidence="2" key="1">
    <citation type="journal article" date="2015" name="Nature">
        <title>Complex archaea that bridge the gap between prokaryotes and eukaryotes.</title>
        <authorList>
            <person name="Spang A."/>
            <person name="Saw J.H."/>
            <person name="Jorgensen S.L."/>
            <person name="Zaremba-Niedzwiedzka K."/>
            <person name="Martijn J."/>
            <person name="Lind A.E."/>
            <person name="van Eijk R."/>
            <person name="Schleper C."/>
            <person name="Guy L."/>
            <person name="Ettema T.J."/>
        </authorList>
    </citation>
    <scope>NUCLEOTIDE SEQUENCE</scope>
</reference>
<evidence type="ECO:0000313" key="2">
    <source>
        <dbReference type="EMBL" id="KKL27589.1"/>
    </source>
</evidence>
<feature type="compositionally biased region" description="Basic and acidic residues" evidence="1">
    <location>
        <begin position="94"/>
        <end position="103"/>
    </location>
</feature>
<protein>
    <submittedName>
        <fullName evidence="2">Uncharacterized protein</fullName>
    </submittedName>
</protein>
<name>A0A0F9C0A9_9ZZZZ</name>
<gene>
    <name evidence="2" type="ORF">LCGC14_2383610</name>
</gene>
<dbReference type="EMBL" id="LAZR01035406">
    <property type="protein sequence ID" value="KKL27589.1"/>
    <property type="molecule type" value="Genomic_DNA"/>
</dbReference>
<dbReference type="AlphaFoldDB" id="A0A0F9C0A9"/>
<accession>A0A0F9C0A9</accession>